<organism evidence="9 10">
    <name type="scientific">Gillisia hiemivivida</name>
    <dbReference type="NCBI Taxonomy" id="291190"/>
    <lineage>
        <taxon>Bacteria</taxon>
        <taxon>Pseudomonadati</taxon>
        <taxon>Bacteroidota</taxon>
        <taxon>Flavobacteriia</taxon>
        <taxon>Flavobacteriales</taxon>
        <taxon>Flavobacteriaceae</taxon>
        <taxon>Gillisia</taxon>
    </lineage>
</organism>
<evidence type="ECO:0000313" key="10">
    <source>
        <dbReference type="Proteomes" id="UP000321367"/>
    </source>
</evidence>
<keyword evidence="3" id="KW-0645">Protease</keyword>
<evidence type="ECO:0000256" key="1">
    <source>
        <dbReference type="ARBA" id="ARBA00001947"/>
    </source>
</evidence>
<evidence type="ECO:0000256" key="6">
    <source>
        <dbReference type="ARBA" id="ARBA00023049"/>
    </source>
</evidence>
<evidence type="ECO:0000313" key="9">
    <source>
        <dbReference type="EMBL" id="TXD95154.1"/>
    </source>
</evidence>
<feature type="domain" description="Peptidase M14" evidence="8">
    <location>
        <begin position="11"/>
        <end position="323"/>
    </location>
</feature>
<sequence>MINILSSILNNYETFKEASLTGRYINATHISNPLKKAASNFEVKVLGESTLGEPIHLIKVGSGKLKILMWSQMHGNESTTTKAVFDMLNVFSDHSQDSVVKDILSNCTLYIIPMLNPDGARSYTRVNANEIDLNRDAKNLTQVESQVLRKTFDDLQPDFCFNLHDQRTIFSAGANEIPATLSFLTPSEDVERSVTKSRGESMKVIGAIYEDLSKLIPNRIGRYDDGYNANCTGDTFQSLGVPTILFEAGHSKGDYARDKTREYVLYALFSGLNAVAAQAYKKIETSTYFNIPENEKLFYDLILRNAEINGKNVDIAIQFKEILKDEEVLFLPFVENISPKLEFFGHKEINCDFKNVTLPDHNLLTENVIVDKILVNYEVLMIN</sequence>
<evidence type="ECO:0000256" key="4">
    <source>
        <dbReference type="ARBA" id="ARBA00022801"/>
    </source>
</evidence>
<keyword evidence="4" id="KW-0378">Hydrolase</keyword>
<dbReference type="GO" id="GO:0005615">
    <property type="term" value="C:extracellular space"/>
    <property type="evidence" value="ECO:0007669"/>
    <property type="project" value="TreeGrafter"/>
</dbReference>
<comment type="caution">
    <text evidence="7">Lacks conserved residue(s) required for the propagation of feature annotation.</text>
</comment>
<comment type="cofactor">
    <cofactor evidence="1">
        <name>Zn(2+)</name>
        <dbReference type="ChEBI" id="CHEBI:29105"/>
    </cofactor>
</comment>
<protein>
    <submittedName>
        <fullName evidence="9">Peptidase M14</fullName>
    </submittedName>
</protein>
<dbReference type="PROSITE" id="PS52035">
    <property type="entry name" value="PEPTIDASE_M14"/>
    <property type="match status" value="1"/>
</dbReference>
<evidence type="ECO:0000256" key="5">
    <source>
        <dbReference type="ARBA" id="ARBA00022833"/>
    </source>
</evidence>
<dbReference type="PANTHER" id="PTHR11705">
    <property type="entry name" value="PROTEASE FAMILY M14 CARBOXYPEPTIDASE A,B"/>
    <property type="match status" value="1"/>
</dbReference>
<reference evidence="9 10" key="1">
    <citation type="submission" date="2019-08" db="EMBL/GenBank/DDBJ databases">
        <title>Genome sequence of Gillisia hiemivivida IC154 (type strain).</title>
        <authorList>
            <person name="Bowman J.P."/>
        </authorList>
    </citation>
    <scope>NUCLEOTIDE SEQUENCE [LARGE SCALE GENOMIC DNA]</scope>
    <source>
        <strain evidence="9 10">IC154</strain>
    </source>
</reference>
<dbReference type="GO" id="GO:0004181">
    <property type="term" value="F:metallocarboxypeptidase activity"/>
    <property type="evidence" value="ECO:0007669"/>
    <property type="project" value="InterPro"/>
</dbReference>
<dbReference type="EMBL" id="VORY01000002">
    <property type="protein sequence ID" value="TXD95154.1"/>
    <property type="molecule type" value="Genomic_DNA"/>
</dbReference>
<dbReference type="GO" id="GO:0006508">
    <property type="term" value="P:proteolysis"/>
    <property type="evidence" value="ECO:0007669"/>
    <property type="project" value="UniProtKB-KW"/>
</dbReference>
<evidence type="ECO:0000256" key="7">
    <source>
        <dbReference type="PROSITE-ProRule" id="PRU01379"/>
    </source>
</evidence>
<dbReference type="AlphaFoldDB" id="A0A5C6ZXS1"/>
<dbReference type="RefSeq" id="WP_146929426.1">
    <property type="nucleotide sequence ID" value="NZ_CBCSHZ010000001.1"/>
</dbReference>
<keyword evidence="5" id="KW-0862">Zinc</keyword>
<evidence type="ECO:0000256" key="3">
    <source>
        <dbReference type="ARBA" id="ARBA00022670"/>
    </source>
</evidence>
<gene>
    <name evidence="9" type="ORF">ES724_03100</name>
</gene>
<dbReference type="InterPro" id="IPR000834">
    <property type="entry name" value="Peptidase_M14"/>
</dbReference>
<keyword evidence="6" id="KW-0482">Metalloprotease</keyword>
<name>A0A5C6ZXS1_9FLAO</name>
<comment type="similarity">
    <text evidence="2 7">Belongs to the peptidase M14 family.</text>
</comment>
<dbReference type="SUPFAM" id="SSF53187">
    <property type="entry name" value="Zn-dependent exopeptidases"/>
    <property type="match status" value="1"/>
</dbReference>
<dbReference type="PANTHER" id="PTHR11705:SF143">
    <property type="entry name" value="SLL0236 PROTEIN"/>
    <property type="match status" value="1"/>
</dbReference>
<dbReference type="Gene3D" id="3.40.630.10">
    <property type="entry name" value="Zn peptidases"/>
    <property type="match status" value="1"/>
</dbReference>
<dbReference type="OrthoDB" id="1119199at2"/>
<evidence type="ECO:0000259" key="8">
    <source>
        <dbReference type="PROSITE" id="PS52035"/>
    </source>
</evidence>
<accession>A0A5C6ZXS1</accession>
<keyword evidence="10" id="KW-1185">Reference proteome</keyword>
<evidence type="ECO:0000256" key="2">
    <source>
        <dbReference type="ARBA" id="ARBA00005988"/>
    </source>
</evidence>
<proteinExistence type="inferred from homology"/>
<comment type="caution">
    <text evidence="9">The sequence shown here is derived from an EMBL/GenBank/DDBJ whole genome shotgun (WGS) entry which is preliminary data.</text>
</comment>
<dbReference type="Pfam" id="PF00246">
    <property type="entry name" value="Peptidase_M14"/>
    <property type="match status" value="1"/>
</dbReference>
<dbReference type="GO" id="GO:0008270">
    <property type="term" value="F:zinc ion binding"/>
    <property type="evidence" value="ECO:0007669"/>
    <property type="project" value="InterPro"/>
</dbReference>
<dbReference type="Proteomes" id="UP000321367">
    <property type="component" value="Unassembled WGS sequence"/>
</dbReference>